<sequence>MRMRRAATPVIFAAACASALTACGSSDPDEPSRPAQPSEAPRLALDDCDAATRTGRIDRSAYGLRYAHGVMQVKIEPSRGNDQCVEFTKWGNAAVEVPPDTLLFTFSGGGGEGAQFEFLASALTGGRIPGSPPARRLTDPISAKVGVSVDGAYYAASTCSLALTQVTEKHAAGRFECPEAIAQDANPFSPSDDVPYDEEPAPPSSPRTATLSGRFEVGR</sequence>
<feature type="chain" id="PRO_5041722836" description="Lipoprotein" evidence="2">
    <location>
        <begin position="23"/>
        <end position="219"/>
    </location>
</feature>
<dbReference type="AlphaFoldDB" id="A0AA97CSX0"/>
<accession>A0AA97CSX0</accession>
<feature type="signal peptide" evidence="2">
    <location>
        <begin position="1"/>
        <end position="22"/>
    </location>
</feature>
<dbReference type="RefSeq" id="WP_420040805.1">
    <property type="nucleotide sequence ID" value="NZ_CP128986.1"/>
</dbReference>
<feature type="region of interest" description="Disordered" evidence="1">
    <location>
        <begin position="23"/>
        <end position="49"/>
    </location>
</feature>
<evidence type="ECO:0000256" key="2">
    <source>
        <dbReference type="SAM" id="SignalP"/>
    </source>
</evidence>
<evidence type="ECO:0000313" key="3">
    <source>
        <dbReference type="EMBL" id="WOC11492.1"/>
    </source>
</evidence>
<evidence type="ECO:0008006" key="4">
    <source>
        <dbReference type="Google" id="ProtNLM"/>
    </source>
</evidence>
<gene>
    <name evidence="3" type="ORF">MP11Mi_05640</name>
</gene>
<feature type="region of interest" description="Disordered" evidence="1">
    <location>
        <begin position="180"/>
        <end position="219"/>
    </location>
</feature>
<dbReference type="EMBL" id="CP128986">
    <property type="protein sequence ID" value="WOC11492.1"/>
    <property type="molecule type" value="Genomic_DNA"/>
</dbReference>
<reference evidence="3" key="1">
    <citation type="submission" date="2023-06" db="EMBL/GenBank/DDBJ databases">
        <title>Gordonia sp. nov. and Pseudochrobactrum sp. nov., two species isolated from the burying beetle Nicrophorus vespilloides.</title>
        <authorList>
            <person name="Poehlein A."/>
            <person name="Guzman J."/>
            <person name="Daniel R."/>
            <person name="Vilcinskas A."/>
        </authorList>
    </citation>
    <scope>NUCLEOTIDE SEQUENCE</scope>
    <source>
        <strain evidence="3">MP11Mi</strain>
    </source>
</reference>
<protein>
    <recommendedName>
        <fullName evidence="4">Lipoprotein</fullName>
    </recommendedName>
</protein>
<name>A0AA97CSX0_9ACTN</name>
<organism evidence="3">
    <name type="scientific">Gordonia sp. MP11Mi</name>
    <dbReference type="NCBI Taxonomy" id="3022769"/>
    <lineage>
        <taxon>Bacteria</taxon>
        <taxon>Bacillati</taxon>
        <taxon>Actinomycetota</taxon>
        <taxon>Actinomycetes</taxon>
        <taxon>Mycobacteriales</taxon>
        <taxon>Gordoniaceae</taxon>
        <taxon>Gordonia</taxon>
    </lineage>
</organism>
<proteinExistence type="predicted"/>
<evidence type="ECO:0000256" key="1">
    <source>
        <dbReference type="SAM" id="MobiDB-lite"/>
    </source>
</evidence>
<keyword evidence="2" id="KW-0732">Signal</keyword>
<dbReference type="PROSITE" id="PS51257">
    <property type="entry name" value="PROKAR_LIPOPROTEIN"/>
    <property type="match status" value="1"/>
</dbReference>